<protein>
    <submittedName>
        <fullName evidence="2">DUF2306 domain-containing protein</fullName>
    </submittedName>
</protein>
<keyword evidence="1" id="KW-1133">Transmembrane helix</keyword>
<evidence type="ECO:0000313" key="2">
    <source>
        <dbReference type="EMBL" id="MBD2867248.1"/>
    </source>
</evidence>
<accession>A0A927CIH7</accession>
<feature type="transmembrane region" description="Helical" evidence="1">
    <location>
        <begin position="120"/>
        <end position="139"/>
    </location>
</feature>
<keyword evidence="1" id="KW-0472">Membrane</keyword>
<feature type="transmembrane region" description="Helical" evidence="1">
    <location>
        <begin position="183"/>
        <end position="202"/>
    </location>
</feature>
<keyword evidence="1" id="KW-0812">Transmembrane</keyword>
<evidence type="ECO:0000256" key="1">
    <source>
        <dbReference type="SAM" id="Phobius"/>
    </source>
</evidence>
<dbReference type="InterPro" id="IPR018750">
    <property type="entry name" value="DUF2306_membrane"/>
</dbReference>
<dbReference type="RefSeq" id="WP_190857682.1">
    <property type="nucleotide sequence ID" value="NZ_JACXIY010000002.1"/>
</dbReference>
<feature type="transmembrane region" description="Helical" evidence="1">
    <location>
        <begin position="49"/>
        <end position="69"/>
    </location>
</feature>
<feature type="transmembrane region" description="Helical" evidence="1">
    <location>
        <begin position="90"/>
        <end position="108"/>
    </location>
</feature>
<name>A0A927CIH7_9BACL</name>
<feature type="transmembrane region" description="Helical" evidence="1">
    <location>
        <begin position="7"/>
        <end position="29"/>
    </location>
</feature>
<dbReference type="EMBL" id="JACXIY010000002">
    <property type="protein sequence ID" value="MBD2867248.1"/>
    <property type="molecule type" value="Genomic_DNA"/>
</dbReference>
<comment type="caution">
    <text evidence="2">The sequence shown here is derived from an EMBL/GenBank/DDBJ whole genome shotgun (WGS) entry which is preliminary data.</text>
</comment>
<dbReference type="AlphaFoldDB" id="A0A927CIH7"/>
<feature type="transmembrane region" description="Helical" evidence="1">
    <location>
        <begin position="151"/>
        <end position="171"/>
    </location>
</feature>
<reference evidence="2" key="1">
    <citation type="submission" date="2020-09" db="EMBL/GenBank/DDBJ databases">
        <title>A novel bacterium of genus Paenibacillus, isolated from South China Sea.</title>
        <authorList>
            <person name="Huang H."/>
            <person name="Mo K."/>
            <person name="Hu Y."/>
        </authorList>
    </citation>
    <scope>NUCLEOTIDE SEQUENCE</scope>
    <source>
        <strain evidence="2">IB182493</strain>
    </source>
</reference>
<evidence type="ECO:0000313" key="3">
    <source>
        <dbReference type="Proteomes" id="UP000632125"/>
    </source>
</evidence>
<proteinExistence type="predicted"/>
<gene>
    <name evidence="2" type="ORF">IDH41_01565</name>
</gene>
<dbReference type="Proteomes" id="UP000632125">
    <property type="component" value="Unassembled WGS sequence"/>
</dbReference>
<sequence>MERRKYVYGLLAGVSILFIVYALVKNYMIDPGAEAFLSHKTDLKRELKLPVWLNVMYVHVAFACLAMAAGLINFARRVYEKRRKLHRANGYVYIVSVLIVVLTSGYMAPYATGGKASSMGFNALNILWLIITVTALVQIRKKRIVRHREWMIRSYAFCFTNMMIHLISTAFRQGFGLDYASSYTIGIYASIALLLIVPEIAIRSNRQRAKPEQA</sequence>
<dbReference type="Pfam" id="PF10067">
    <property type="entry name" value="DUF2306"/>
    <property type="match status" value="1"/>
</dbReference>
<organism evidence="2 3">
    <name type="scientific">Paenibacillus arenilitoris</name>
    <dbReference type="NCBI Taxonomy" id="2772299"/>
    <lineage>
        <taxon>Bacteria</taxon>
        <taxon>Bacillati</taxon>
        <taxon>Bacillota</taxon>
        <taxon>Bacilli</taxon>
        <taxon>Bacillales</taxon>
        <taxon>Paenibacillaceae</taxon>
        <taxon>Paenibacillus</taxon>
    </lineage>
</organism>
<keyword evidence="3" id="KW-1185">Reference proteome</keyword>